<keyword evidence="2" id="KW-1133">Transmembrane helix</keyword>
<proteinExistence type="predicted"/>
<evidence type="ECO:0000313" key="3">
    <source>
        <dbReference type="EMBL" id="KAG6493260.1"/>
    </source>
</evidence>
<keyword evidence="4" id="KW-1185">Reference proteome</keyword>
<reference evidence="3 4" key="1">
    <citation type="submission" date="2020-08" db="EMBL/GenBank/DDBJ databases">
        <title>Plant Genome Project.</title>
        <authorList>
            <person name="Zhang R.-G."/>
        </authorList>
    </citation>
    <scope>NUCLEOTIDE SEQUENCE [LARGE SCALE GENOMIC DNA]</scope>
    <source>
        <tissue evidence="3">Rhizome</tissue>
    </source>
</reference>
<feature type="transmembrane region" description="Helical" evidence="2">
    <location>
        <begin position="79"/>
        <end position="99"/>
    </location>
</feature>
<keyword evidence="2" id="KW-0472">Membrane</keyword>
<protein>
    <submittedName>
        <fullName evidence="3">Uncharacterized protein</fullName>
    </submittedName>
</protein>
<evidence type="ECO:0000256" key="2">
    <source>
        <dbReference type="SAM" id="Phobius"/>
    </source>
</evidence>
<evidence type="ECO:0000313" key="4">
    <source>
        <dbReference type="Proteomes" id="UP000734854"/>
    </source>
</evidence>
<dbReference type="InterPro" id="IPR040265">
    <property type="entry name" value="CHUP1/IPGA1-like"/>
</dbReference>
<keyword evidence="2" id="KW-0812">Transmembrane</keyword>
<sequence>MVKLAFARESHSCIRGFYLLYTFLLASGLLAQFSTHTVTAKSDLSVLLLTLVVLLLMVNAYNLMACLASCNRCFPLCEFSIPLINIVGTTSIFVDILLLQIQVLNTHICVAELNNQPHRIEGVSNIKSASVKLAMKYLKKVSTELEVISGNLEEEEVMLQGVRFAFRAHQSKCLAFDHIQFAGGFDIETMRTFQELKDKAHIPHGQNHRQQKLHAGLHVARFAGKQPIL</sequence>
<feature type="transmembrane region" description="Helical" evidence="2">
    <location>
        <begin position="45"/>
        <end position="67"/>
    </location>
</feature>
<dbReference type="Proteomes" id="UP000734854">
    <property type="component" value="Unassembled WGS sequence"/>
</dbReference>
<name>A0A8J5FUR5_ZINOF</name>
<keyword evidence="1" id="KW-0175">Coiled coil</keyword>
<dbReference type="AlphaFoldDB" id="A0A8J5FUR5"/>
<dbReference type="EMBL" id="JACMSC010000013">
    <property type="protein sequence ID" value="KAG6493260.1"/>
    <property type="molecule type" value="Genomic_DNA"/>
</dbReference>
<dbReference type="GO" id="GO:0055028">
    <property type="term" value="C:cortical microtubule"/>
    <property type="evidence" value="ECO:0007669"/>
    <property type="project" value="TreeGrafter"/>
</dbReference>
<organism evidence="3 4">
    <name type="scientific">Zingiber officinale</name>
    <name type="common">Ginger</name>
    <name type="synonym">Amomum zingiber</name>
    <dbReference type="NCBI Taxonomy" id="94328"/>
    <lineage>
        <taxon>Eukaryota</taxon>
        <taxon>Viridiplantae</taxon>
        <taxon>Streptophyta</taxon>
        <taxon>Embryophyta</taxon>
        <taxon>Tracheophyta</taxon>
        <taxon>Spermatophyta</taxon>
        <taxon>Magnoliopsida</taxon>
        <taxon>Liliopsida</taxon>
        <taxon>Zingiberales</taxon>
        <taxon>Zingiberaceae</taxon>
        <taxon>Zingiber</taxon>
    </lineage>
</organism>
<comment type="caution">
    <text evidence="3">The sequence shown here is derived from an EMBL/GenBank/DDBJ whole genome shotgun (WGS) entry which is preliminary data.</text>
</comment>
<accession>A0A8J5FUR5</accession>
<dbReference type="GO" id="GO:0072699">
    <property type="term" value="P:protein localization to cortical microtubule cytoskeleton"/>
    <property type="evidence" value="ECO:0007669"/>
    <property type="project" value="TreeGrafter"/>
</dbReference>
<feature type="transmembrane region" description="Helical" evidence="2">
    <location>
        <begin position="12"/>
        <end position="33"/>
    </location>
</feature>
<gene>
    <name evidence="3" type="ORF">ZIOFF_048238</name>
</gene>
<evidence type="ECO:0000256" key="1">
    <source>
        <dbReference type="ARBA" id="ARBA00023054"/>
    </source>
</evidence>
<dbReference type="PANTHER" id="PTHR31342:SF18">
    <property type="entry name" value="OS01G0651932 PROTEIN"/>
    <property type="match status" value="1"/>
</dbReference>
<dbReference type="PANTHER" id="PTHR31342">
    <property type="entry name" value="PROTEIN CHUP1, CHLOROPLASTIC"/>
    <property type="match status" value="1"/>
</dbReference>